<sequence>MSKKHRALSLVGGVLLAGTTVLAGSATAGAAPANAAPGEVVDEMLVFDSTALAPDQCIRRTGNNSWGQGVITACARRNGNSSYDSWVKDKKADGHCVRWRVVYNNRVTKYTAWACPKGDTTRDIKNRLGRFGSVKAFLQRVKV</sequence>
<evidence type="ECO:0000313" key="2">
    <source>
        <dbReference type="EMBL" id="GGM69095.1"/>
    </source>
</evidence>
<name>A0A8J3FY58_9PSEU</name>
<feature type="chain" id="PRO_5039438384" evidence="1">
    <location>
        <begin position="24"/>
        <end position="143"/>
    </location>
</feature>
<reference evidence="2" key="1">
    <citation type="journal article" date="2014" name="Int. J. Syst. Evol. Microbiol.">
        <title>Complete genome sequence of Corynebacterium casei LMG S-19264T (=DSM 44701T), isolated from a smear-ripened cheese.</title>
        <authorList>
            <consortium name="US DOE Joint Genome Institute (JGI-PGF)"/>
            <person name="Walter F."/>
            <person name="Albersmeier A."/>
            <person name="Kalinowski J."/>
            <person name="Ruckert C."/>
        </authorList>
    </citation>
    <scope>NUCLEOTIDE SEQUENCE</scope>
    <source>
        <strain evidence="2">CGMCC 4.5737</strain>
    </source>
</reference>
<accession>A0A8J3FY58</accession>
<reference evidence="2" key="2">
    <citation type="submission" date="2020-09" db="EMBL/GenBank/DDBJ databases">
        <authorList>
            <person name="Sun Q."/>
            <person name="Zhou Y."/>
        </authorList>
    </citation>
    <scope>NUCLEOTIDE SEQUENCE</scope>
    <source>
        <strain evidence="2">CGMCC 4.5737</strain>
    </source>
</reference>
<dbReference type="Proteomes" id="UP000637578">
    <property type="component" value="Unassembled WGS sequence"/>
</dbReference>
<organism evidence="2 3">
    <name type="scientific">Longimycelium tulufanense</name>
    <dbReference type="NCBI Taxonomy" id="907463"/>
    <lineage>
        <taxon>Bacteria</taxon>
        <taxon>Bacillati</taxon>
        <taxon>Actinomycetota</taxon>
        <taxon>Actinomycetes</taxon>
        <taxon>Pseudonocardiales</taxon>
        <taxon>Pseudonocardiaceae</taxon>
        <taxon>Longimycelium</taxon>
    </lineage>
</organism>
<proteinExistence type="predicted"/>
<dbReference type="EMBL" id="BMMK01000023">
    <property type="protein sequence ID" value="GGM69095.1"/>
    <property type="molecule type" value="Genomic_DNA"/>
</dbReference>
<feature type="signal peptide" evidence="1">
    <location>
        <begin position="1"/>
        <end position="23"/>
    </location>
</feature>
<dbReference type="RefSeq" id="WP_189060331.1">
    <property type="nucleotide sequence ID" value="NZ_BMMK01000023.1"/>
</dbReference>
<keyword evidence="3" id="KW-1185">Reference proteome</keyword>
<dbReference type="AlphaFoldDB" id="A0A8J3FY58"/>
<gene>
    <name evidence="2" type="ORF">GCM10012275_44380</name>
</gene>
<comment type="caution">
    <text evidence="2">The sequence shown here is derived from an EMBL/GenBank/DDBJ whole genome shotgun (WGS) entry which is preliminary data.</text>
</comment>
<protein>
    <submittedName>
        <fullName evidence="2">Uncharacterized protein</fullName>
    </submittedName>
</protein>
<keyword evidence="1" id="KW-0732">Signal</keyword>
<evidence type="ECO:0000256" key="1">
    <source>
        <dbReference type="SAM" id="SignalP"/>
    </source>
</evidence>
<evidence type="ECO:0000313" key="3">
    <source>
        <dbReference type="Proteomes" id="UP000637578"/>
    </source>
</evidence>